<gene>
    <name evidence="3" type="ORF">RFH47_02040</name>
</gene>
<evidence type="ECO:0000313" key="4">
    <source>
        <dbReference type="Proteomes" id="UP001243844"/>
    </source>
</evidence>
<dbReference type="InterPro" id="IPR036388">
    <property type="entry name" value="WH-like_DNA-bd_sf"/>
</dbReference>
<dbReference type="Proteomes" id="UP001243844">
    <property type="component" value="Unassembled WGS sequence"/>
</dbReference>
<dbReference type="Pfam" id="PF13280">
    <property type="entry name" value="WYL"/>
    <property type="match status" value="1"/>
</dbReference>
<feature type="domain" description="WYL" evidence="2">
    <location>
        <begin position="140"/>
        <end position="204"/>
    </location>
</feature>
<dbReference type="SUPFAM" id="SSF46785">
    <property type="entry name" value="Winged helix' DNA-binding domain"/>
    <property type="match status" value="1"/>
</dbReference>
<dbReference type="InterPro" id="IPR051534">
    <property type="entry name" value="CBASS_pafABC_assoc_protein"/>
</dbReference>
<name>A0AAW8J7G7_9GAMM</name>
<dbReference type="PROSITE" id="PS52050">
    <property type="entry name" value="WYL"/>
    <property type="match status" value="1"/>
</dbReference>
<dbReference type="Pfam" id="PF08279">
    <property type="entry name" value="HTH_11"/>
    <property type="match status" value="1"/>
</dbReference>
<dbReference type="Gene3D" id="1.10.10.10">
    <property type="entry name" value="Winged helix-like DNA-binding domain superfamily/Winged helix DNA-binding domain"/>
    <property type="match status" value="1"/>
</dbReference>
<feature type="domain" description="Helix-turn-helix type 11" evidence="1">
    <location>
        <begin position="6"/>
        <end position="60"/>
    </location>
</feature>
<dbReference type="PANTHER" id="PTHR34580:SF3">
    <property type="entry name" value="PROTEIN PAFB"/>
    <property type="match status" value="1"/>
</dbReference>
<organism evidence="3 4">
    <name type="scientific">Acinetobacter rudis</name>
    <dbReference type="NCBI Taxonomy" id="632955"/>
    <lineage>
        <taxon>Bacteria</taxon>
        <taxon>Pseudomonadati</taxon>
        <taxon>Pseudomonadota</taxon>
        <taxon>Gammaproteobacteria</taxon>
        <taxon>Moraxellales</taxon>
        <taxon>Moraxellaceae</taxon>
        <taxon>Acinetobacter</taxon>
    </lineage>
</organism>
<reference evidence="3" key="1">
    <citation type="submission" date="2023-08" db="EMBL/GenBank/DDBJ databases">
        <title>Emergence of clinically-relevant ST2 carbapenem-resistant Acinetobacter baumannii strains in hospital sewages in Zhejiang, East of China.</title>
        <authorList>
            <person name="Kaichao C."/>
            <person name="Zhang R."/>
        </authorList>
    </citation>
    <scope>NUCLEOTIDE SEQUENCE</scope>
    <source>
        <strain evidence="3">M-RB-37</strain>
    </source>
</reference>
<dbReference type="RefSeq" id="WP_308973820.1">
    <property type="nucleotide sequence ID" value="NZ_JAVIDL010000003.1"/>
</dbReference>
<dbReference type="InterPro" id="IPR026881">
    <property type="entry name" value="WYL_dom"/>
</dbReference>
<evidence type="ECO:0000259" key="1">
    <source>
        <dbReference type="Pfam" id="PF08279"/>
    </source>
</evidence>
<sequence length="235" mass="27780">MNRSNRLLSILQLLRAYRYPVSAQKLAAEFNISVRTLYRDIELLREQGANIQGEAGLGYILKEDLALPPLQLDRDEIEALVLGLRWVCRHSDEHLVKSAKSLFHKIQHVLPTVMQEVLQNAPMLVGSEYLPQQEENHFTQLIRQSIQEQSVLKIHYSDAKKENSERCIYPLALAYFNEVRLLLCWCEKRQDFRNFRIDRIRQLEQTSQHYQPDRTFLLQQWFKETGIASQDFYFD</sequence>
<protein>
    <submittedName>
        <fullName evidence="3">YafY family protein</fullName>
    </submittedName>
</protein>
<dbReference type="EMBL" id="JAVIDL010000003">
    <property type="protein sequence ID" value="MDQ8934525.1"/>
    <property type="molecule type" value="Genomic_DNA"/>
</dbReference>
<comment type="caution">
    <text evidence="3">The sequence shown here is derived from an EMBL/GenBank/DDBJ whole genome shotgun (WGS) entry which is preliminary data.</text>
</comment>
<evidence type="ECO:0000259" key="2">
    <source>
        <dbReference type="Pfam" id="PF13280"/>
    </source>
</evidence>
<accession>A0AAW8J7G7</accession>
<dbReference type="InterPro" id="IPR013196">
    <property type="entry name" value="HTH_11"/>
</dbReference>
<dbReference type="InterPro" id="IPR036390">
    <property type="entry name" value="WH_DNA-bd_sf"/>
</dbReference>
<dbReference type="PANTHER" id="PTHR34580">
    <property type="match status" value="1"/>
</dbReference>
<dbReference type="AlphaFoldDB" id="A0AAW8J7G7"/>
<proteinExistence type="predicted"/>
<evidence type="ECO:0000313" key="3">
    <source>
        <dbReference type="EMBL" id="MDQ8934525.1"/>
    </source>
</evidence>